<dbReference type="EMBL" id="QPJC01000010">
    <property type="protein sequence ID" value="RCW40735.1"/>
    <property type="molecule type" value="Genomic_DNA"/>
</dbReference>
<dbReference type="InterPro" id="IPR052155">
    <property type="entry name" value="Biofilm_reg_signaling"/>
</dbReference>
<comment type="caution">
    <text evidence="3">The sequence shown here is derived from an EMBL/GenBank/DDBJ whole genome shotgun (WGS) entry which is preliminary data.</text>
</comment>
<name>A0A368VJ30_9ACTN</name>
<proteinExistence type="predicted"/>
<dbReference type="InterPro" id="IPR000160">
    <property type="entry name" value="GGDEF_dom"/>
</dbReference>
<dbReference type="OrthoDB" id="23692at2"/>
<dbReference type="Pfam" id="PF00990">
    <property type="entry name" value="GGDEF"/>
    <property type="match status" value="1"/>
</dbReference>
<dbReference type="PANTHER" id="PTHR44757">
    <property type="entry name" value="DIGUANYLATE CYCLASE DGCP"/>
    <property type="match status" value="1"/>
</dbReference>
<dbReference type="InterPro" id="IPR043128">
    <property type="entry name" value="Rev_trsase/Diguanyl_cyclase"/>
</dbReference>
<gene>
    <name evidence="3" type="ORF">DFQ14_11061</name>
</gene>
<dbReference type="Proteomes" id="UP000253495">
    <property type="component" value="Unassembled WGS sequence"/>
</dbReference>
<evidence type="ECO:0000259" key="2">
    <source>
        <dbReference type="PROSITE" id="PS50887"/>
    </source>
</evidence>
<dbReference type="InterPro" id="IPR029787">
    <property type="entry name" value="Nucleotide_cyclase"/>
</dbReference>
<evidence type="ECO:0000313" key="4">
    <source>
        <dbReference type="Proteomes" id="UP000253495"/>
    </source>
</evidence>
<protein>
    <submittedName>
        <fullName evidence="3">Diguanylate cyclase (GGDEF)-like protein</fullName>
    </submittedName>
</protein>
<organism evidence="3 4">
    <name type="scientific">Halopolyspora algeriensis</name>
    <dbReference type="NCBI Taxonomy" id="1500506"/>
    <lineage>
        <taxon>Bacteria</taxon>
        <taxon>Bacillati</taxon>
        <taxon>Actinomycetota</taxon>
        <taxon>Actinomycetes</taxon>
        <taxon>Actinomycetes incertae sedis</taxon>
        <taxon>Halopolyspora</taxon>
    </lineage>
</organism>
<feature type="transmembrane region" description="Helical" evidence="1">
    <location>
        <begin position="6"/>
        <end position="26"/>
    </location>
</feature>
<dbReference type="PANTHER" id="PTHR44757:SF2">
    <property type="entry name" value="BIOFILM ARCHITECTURE MAINTENANCE PROTEIN MBAA"/>
    <property type="match status" value="1"/>
</dbReference>
<feature type="domain" description="GGDEF" evidence="2">
    <location>
        <begin position="62"/>
        <end position="195"/>
    </location>
</feature>
<dbReference type="PROSITE" id="PS50887">
    <property type="entry name" value="GGDEF"/>
    <property type="match status" value="1"/>
</dbReference>
<dbReference type="SUPFAM" id="SSF55073">
    <property type="entry name" value="Nucleotide cyclase"/>
    <property type="match status" value="1"/>
</dbReference>
<reference evidence="3 4" key="1">
    <citation type="submission" date="2018-07" db="EMBL/GenBank/DDBJ databases">
        <title>Genomic Encyclopedia of Type Strains, Phase III (KMG-III): the genomes of soil and plant-associated and newly described type strains.</title>
        <authorList>
            <person name="Whitman W."/>
        </authorList>
    </citation>
    <scope>NUCLEOTIDE SEQUENCE [LARGE SCALE GENOMIC DNA]</scope>
    <source>
        <strain evidence="3 4">CECT 8575</strain>
    </source>
</reference>
<evidence type="ECO:0000256" key="1">
    <source>
        <dbReference type="SAM" id="Phobius"/>
    </source>
</evidence>
<dbReference type="Gene3D" id="3.30.70.270">
    <property type="match status" value="1"/>
</dbReference>
<dbReference type="CDD" id="cd01949">
    <property type="entry name" value="GGDEF"/>
    <property type="match status" value="1"/>
</dbReference>
<accession>A0A368VJ30</accession>
<keyword evidence="1" id="KW-1133">Transmembrane helix</keyword>
<keyword evidence="1" id="KW-0812">Transmembrane</keyword>
<dbReference type="AlphaFoldDB" id="A0A368VJ30"/>
<dbReference type="NCBIfam" id="TIGR00254">
    <property type="entry name" value="GGDEF"/>
    <property type="match status" value="1"/>
</dbReference>
<keyword evidence="4" id="KW-1185">Reference proteome</keyword>
<evidence type="ECO:0000313" key="3">
    <source>
        <dbReference type="EMBL" id="RCW40735.1"/>
    </source>
</evidence>
<keyword evidence="1" id="KW-0472">Membrane</keyword>
<sequence>MSPLEPTAALAAATLASSAGLLVTGLHVRRLRRQLRTDALTGLANRSGLQRAVTRTPARPGECAAALMIDLDGFKTVNDTCGHRTGDRALVEIARRLDRHQQRGQLAVRLSGDEFALYLGRLPNTPQCWIQAHHTAQQVADSLAAPLYLDGRRLSITASVGGGIAASSRLDDLLEPADRAMYRQKTPSRRRPEVA</sequence>
<dbReference type="RefSeq" id="WP_114453962.1">
    <property type="nucleotide sequence ID" value="NZ_QPJC01000010.1"/>
</dbReference>
<dbReference type="SMART" id="SM00267">
    <property type="entry name" value="GGDEF"/>
    <property type="match status" value="1"/>
</dbReference>